<dbReference type="EMBL" id="SOZE01000015">
    <property type="protein sequence ID" value="TFF36596.1"/>
    <property type="molecule type" value="Genomic_DNA"/>
</dbReference>
<protein>
    <submittedName>
        <fullName evidence="2">Zf-HC2 domain-containing protein</fullName>
    </submittedName>
</protein>
<dbReference type="AlphaFoldDB" id="A0A4Y8SDZ5"/>
<dbReference type="Pfam" id="PF13490">
    <property type="entry name" value="zf-HC2"/>
    <property type="match status" value="1"/>
</dbReference>
<dbReference type="InterPro" id="IPR027383">
    <property type="entry name" value="Znf_put"/>
</dbReference>
<comment type="caution">
    <text evidence="2">The sequence shown here is derived from an EMBL/GenBank/DDBJ whole genome shotgun (WGS) entry which is preliminary data.</text>
</comment>
<feature type="domain" description="Putative zinc-finger" evidence="1">
    <location>
        <begin position="11"/>
        <end position="45"/>
    </location>
</feature>
<keyword evidence="3" id="KW-1185">Reference proteome</keyword>
<gene>
    <name evidence="2" type="ORF">E2R66_15360</name>
</gene>
<organism evidence="2 3">
    <name type="scientific">Mucilaginibacter psychrotolerans</name>
    <dbReference type="NCBI Taxonomy" id="1524096"/>
    <lineage>
        <taxon>Bacteria</taxon>
        <taxon>Pseudomonadati</taxon>
        <taxon>Bacteroidota</taxon>
        <taxon>Sphingobacteriia</taxon>
        <taxon>Sphingobacteriales</taxon>
        <taxon>Sphingobacteriaceae</taxon>
        <taxon>Mucilaginibacter</taxon>
    </lineage>
</organism>
<name>A0A4Y8SDZ5_9SPHI</name>
<reference evidence="2 3" key="1">
    <citation type="journal article" date="2017" name="Int. J. Syst. Evol. Microbiol.">
        <title>Mucilaginibacterpsychrotolerans sp. nov., isolated from peatlands.</title>
        <authorList>
            <person name="Deng Y."/>
            <person name="Shen L."/>
            <person name="Xu B."/>
            <person name="Liu Y."/>
            <person name="Gu Z."/>
            <person name="Liu H."/>
            <person name="Zhou Y."/>
        </authorList>
    </citation>
    <scope>NUCLEOTIDE SEQUENCE [LARGE SCALE GENOMIC DNA]</scope>
    <source>
        <strain evidence="2 3">NH7-4</strain>
    </source>
</reference>
<proteinExistence type="predicted"/>
<evidence type="ECO:0000313" key="3">
    <source>
        <dbReference type="Proteomes" id="UP000297540"/>
    </source>
</evidence>
<accession>A0A4Y8SDZ5</accession>
<evidence type="ECO:0000313" key="2">
    <source>
        <dbReference type="EMBL" id="TFF36596.1"/>
    </source>
</evidence>
<sequence>MNPLKAITRNCRKATFLADKRMDGKLTFRESIELRIHLVGCGACRLYTIQSAKISQMINELLKSQPQDIRLDSSFKANLQERINDEMNKN</sequence>
<dbReference type="OrthoDB" id="886726at2"/>
<evidence type="ECO:0000259" key="1">
    <source>
        <dbReference type="Pfam" id="PF13490"/>
    </source>
</evidence>
<dbReference type="Proteomes" id="UP000297540">
    <property type="component" value="Unassembled WGS sequence"/>
</dbReference>